<keyword evidence="4 5" id="KW-0472">Membrane</keyword>
<proteinExistence type="predicted"/>
<keyword evidence="2 5" id="KW-0812">Transmembrane</keyword>
<dbReference type="AlphaFoldDB" id="A0A1P8MSW7"/>
<dbReference type="OrthoDB" id="7917288at2"/>
<dbReference type="GO" id="GO:0016020">
    <property type="term" value="C:membrane"/>
    <property type="evidence" value="ECO:0007669"/>
    <property type="project" value="UniProtKB-SubCell"/>
</dbReference>
<reference evidence="7 8" key="1">
    <citation type="submission" date="2017-01" db="EMBL/GenBank/DDBJ databases">
        <title>Complete genome of Tateyamaria omphalii DOK1-4 isolated from seawater in Dokdo.</title>
        <authorList>
            <person name="Kim J.H."/>
            <person name="Chi W.-J."/>
        </authorList>
    </citation>
    <scope>NUCLEOTIDE SEQUENCE [LARGE SCALE GENOMIC DNA]</scope>
    <source>
        <strain evidence="7 8">DOK1-4</strain>
    </source>
</reference>
<evidence type="ECO:0000256" key="5">
    <source>
        <dbReference type="SAM" id="Phobius"/>
    </source>
</evidence>
<comment type="subcellular location">
    <subcellularLocation>
        <location evidence="1">Membrane</location>
        <topology evidence="1">Multi-pass membrane protein</topology>
    </subcellularLocation>
</comment>
<dbReference type="Pfam" id="PF01794">
    <property type="entry name" value="Ferric_reduct"/>
    <property type="match status" value="1"/>
</dbReference>
<organism evidence="7 8">
    <name type="scientific">Tateyamaria omphalii</name>
    <dbReference type="NCBI Taxonomy" id="299262"/>
    <lineage>
        <taxon>Bacteria</taxon>
        <taxon>Pseudomonadati</taxon>
        <taxon>Pseudomonadota</taxon>
        <taxon>Alphaproteobacteria</taxon>
        <taxon>Rhodobacterales</taxon>
        <taxon>Roseobacteraceae</taxon>
        <taxon>Tateyamaria</taxon>
    </lineage>
</organism>
<evidence type="ECO:0000256" key="4">
    <source>
        <dbReference type="ARBA" id="ARBA00023136"/>
    </source>
</evidence>
<feature type="transmembrane region" description="Helical" evidence="5">
    <location>
        <begin position="142"/>
        <end position="162"/>
    </location>
</feature>
<evidence type="ECO:0000256" key="1">
    <source>
        <dbReference type="ARBA" id="ARBA00004141"/>
    </source>
</evidence>
<evidence type="ECO:0000313" key="8">
    <source>
        <dbReference type="Proteomes" id="UP000186336"/>
    </source>
</evidence>
<name>A0A1P8MSW7_9RHOB</name>
<evidence type="ECO:0000313" key="7">
    <source>
        <dbReference type="EMBL" id="APX11059.1"/>
    </source>
</evidence>
<feature type="transmembrane region" description="Helical" evidence="5">
    <location>
        <begin position="168"/>
        <end position="188"/>
    </location>
</feature>
<feature type="domain" description="Ferric oxidoreductase" evidence="6">
    <location>
        <begin position="40"/>
        <end position="154"/>
    </location>
</feature>
<dbReference type="KEGG" id="tom:BWR18_04670"/>
<dbReference type="Proteomes" id="UP000186336">
    <property type="component" value="Chromosome"/>
</dbReference>
<feature type="transmembrane region" description="Helical" evidence="5">
    <location>
        <begin position="32"/>
        <end position="50"/>
    </location>
</feature>
<dbReference type="STRING" id="299262.BWR18_04670"/>
<protein>
    <submittedName>
        <fullName evidence="7">Ferric reductase</fullName>
    </submittedName>
</protein>
<feature type="transmembrane region" description="Helical" evidence="5">
    <location>
        <begin position="111"/>
        <end position="130"/>
    </location>
</feature>
<sequence length="206" mass="21987">MRAVLIWAGLAVALTAPLIAAAFSPLLQWRDGIYIASGFAGILGMGLLLVQPLLAAGDLPGLTPSRSRRIHRVTGALLVLAVAGHVAGLWITSPPDVIDVLLFRSPTPFAIWGVTAMWAVLAAALIAALRKRLPLRPVTWRRTHATLAVIIAIGTVTHALLIEGTMETVTKFALSALVLLAAARIALIKGMLPRLPFRNTSQRTHR</sequence>
<dbReference type="InterPro" id="IPR013130">
    <property type="entry name" value="Fe3_Rdtase_TM_dom"/>
</dbReference>
<keyword evidence="8" id="KW-1185">Reference proteome</keyword>
<evidence type="ECO:0000256" key="2">
    <source>
        <dbReference type="ARBA" id="ARBA00022692"/>
    </source>
</evidence>
<dbReference type="EMBL" id="CP019312">
    <property type="protein sequence ID" value="APX11059.1"/>
    <property type="molecule type" value="Genomic_DNA"/>
</dbReference>
<keyword evidence="3 5" id="KW-1133">Transmembrane helix</keyword>
<feature type="transmembrane region" description="Helical" evidence="5">
    <location>
        <begin position="70"/>
        <end position="91"/>
    </location>
</feature>
<gene>
    <name evidence="7" type="ORF">BWR18_04670</name>
</gene>
<accession>A0A1P8MSW7</accession>
<evidence type="ECO:0000259" key="6">
    <source>
        <dbReference type="Pfam" id="PF01794"/>
    </source>
</evidence>
<evidence type="ECO:0000256" key="3">
    <source>
        <dbReference type="ARBA" id="ARBA00022989"/>
    </source>
</evidence>
<dbReference type="RefSeq" id="WP_076626925.1">
    <property type="nucleotide sequence ID" value="NZ_CP019312.1"/>
</dbReference>